<accession>A0AAV0KP74</accession>
<protein>
    <submittedName>
        <fullName evidence="2">Uncharacterized protein</fullName>
    </submittedName>
</protein>
<dbReference type="Pfam" id="PF04450">
    <property type="entry name" value="BSP"/>
    <property type="match status" value="1"/>
</dbReference>
<dbReference type="EMBL" id="CAMGYJ010000005">
    <property type="protein sequence ID" value="CAI0423952.1"/>
    <property type="molecule type" value="Genomic_DNA"/>
</dbReference>
<gene>
    <name evidence="2" type="ORF">LITE_LOCUS19725</name>
</gene>
<dbReference type="InterPro" id="IPR007541">
    <property type="entry name" value="Uncharacterised_BSP"/>
</dbReference>
<feature type="signal peptide" evidence="1">
    <location>
        <begin position="1"/>
        <end position="18"/>
    </location>
</feature>
<name>A0AAV0KP74_9ROSI</name>
<dbReference type="PANTHER" id="PTHR33321:SF15">
    <property type="entry name" value="PLANT BASIC SECRETORY PROTEIN (BSP) FAMILY PROTEIN"/>
    <property type="match status" value="1"/>
</dbReference>
<keyword evidence="1" id="KW-0732">Signal</keyword>
<dbReference type="PANTHER" id="PTHR33321">
    <property type="match status" value="1"/>
</dbReference>
<reference evidence="2" key="1">
    <citation type="submission" date="2022-08" db="EMBL/GenBank/DDBJ databases">
        <authorList>
            <person name="Gutierrez-Valencia J."/>
        </authorList>
    </citation>
    <scope>NUCLEOTIDE SEQUENCE</scope>
</reference>
<organism evidence="2 3">
    <name type="scientific">Linum tenue</name>
    <dbReference type="NCBI Taxonomy" id="586396"/>
    <lineage>
        <taxon>Eukaryota</taxon>
        <taxon>Viridiplantae</taxon>
        <taxon>Streptophyta</taxon>
        <taxon>Embryophyta</taxon>
        <taxon>Tracheophyta</taxon>
        <taxon>Spermatophyta</taxon>
        <taxon>Magnoliopsida</taxon>
        <taxon>eudicotyledons</taxon>
        <taxon>Gunneridae</taxon>
        <taxon>Pentapetalae</taxon>
        <taxon>rosids</taxon>
        <taxon>fabids</taxon>
        <taxon>Malpighiales</taxon>
        <taxon>Linaceae</taxon>
        <taxon>Linum</taxon>
    </lineage>
</organism>
<evidence type="ECO:0000256" key="1">
    <source>
        <dbReference type="SAM" id="SignalP"/>
    </source>
</evidence>
<dbReference type="Proteomes" id="UP001154282">
    <property type="component" value="Unassembled WGS sequence"/>
</dbReference>
<feature type="chain" id="PRO_5043628391" evidence="1">
    <location>
        <begin position="19"/>
        <end position="235"/>
    </location>
</feature>
<dbReference type="AlphaFoldDB" id="A0AAV0KP74"/>
<evidence type="ECO:0000313" key="3">
    <source>
        <dbReference type="Proteomes" id="UP001154282"/>
    </source>
</evidence>
<proteinExistence type="predicted"/>
<dbReference type="PROSITE" id="PS51257">
    <property type="entry name" value="PROKAR_LIPOPROTEIN"/>
    <property type="match status" value="1"/>
</dbReference>
<keyword evidence="3" id="KW-1185">Reference proteome</keyword>
<evidence type="ECO:0000313" key="2">
    <source>
        <dbReference type="EMBL" id="CAI0423952.1"/>
    </source>
</evidence>
<sequence length="235" mass="27147">MSLGRLSFLVLIIIASSACTIYGGSDVDFQVINNSPTTKGGVRFMHEVGLNYTRYKMAVASQFIWQNIFHQYKPCDRRNYQQVKPFINVFNASKVAYTDSSEIYFSANYLEKCPTRYLRREFTGIMYREMARVWQWNGDGQANPGLVDGIANYVRMKANLAPVGQSTKPRCGGRWDQGGDVTARFLDYCDSMRKGFVADLNMKMKYSYSDNYFQQLLGKSVNQVWRQYKKKYNRG</sequence>
<comment type="caution">
    <text evidence="2">The sequence shown here is derived from an EMBL/GenBank/DDBJ whole genome shotgun (WGS) entry which is preliminary data.</text>
</comment>